<reference evidence="3 4" key="1">
    <citation type="submission" date="2019-07" db="EMBL/GenBank/DDBJ databases">
        <title>Microbispora hainanensis DSM 45428.</title>
        <authorList>
            <person name="Thawai C."/>
        </authorList>
    </citation>
    <scope>NUCLEOTIDE SEQUENCE [LARGE SCALE GENOMIC DNA]</scope>
    <source>
        <strain evidence="3 4">DSM 45428</strain>
    </source>
</reference>
<dbReference type="Pfam" id="PF18075">
    <property type="entry name" value="FtsX_ECD"/>
    <property type="match status" value="1"/>
</dbReference>
<sequence>MTAISEERVPWRRPLAVVTAVLMVASCGTAGPSGRPRPVASPSPSGSAPPWPPPDDPWPRTSALTPLPPPDGPWPERGQLAVYFCARTTFFDACNDRGAATRGEIRKVRALLGAAPEVEKVRFVSQAEEFRRTREALRDKPDLLEGADPADESASYIARVGPGDWPALIRRLSRAAGVSTAFVIRDDYWPGRADVMVQLCPRADLGEGRRGPCEGRGLATPAEKNAILDRIGDLPGLEKVYFQARSHQAPMWRRRIVPEEDFGGYLPEVFYVKFRTPPALREVKRALRGVAGVFLVGAVDATTKDKRL</sequence>
<evidence type="ECO:0000313" key="4">
    <source>
        <dbReference type="Proteomes" id="UP000316541"/>
    </source>
</evidence>
<protein>
    <recommendedName>
        <fullName evidence="2">FtsX extracellular domain-containing protein</fullName>
    </recommendedName>
</protein>
<dbReference type="Proteomes" id="UP000316541">
    <property type="component" value="Unassembled WGS sequence"/>
</dbReference>
<dbReference type="Gene3D" id="3.30.70.3040">
    <property type="match status" value="2"/>
</dbReference>
<dbReference type="EMBL" id="VIRM01000040">
    <property type="protein sequence ID" value="TQS17843.1"/>
    <property type="molecule type" value="Genomic_DNA"/>
</dbReference>
<feature type="domain" description="FtsX extracellular" evidence="2">
    <location>
        <begin position="80"/>
        <end position="178"/>
    </location>
</feature>
<accession>A0A544YM37</accession>
<evidence type="ECO:0000259" key="2">
    <source>
        <dbReference type="Pfam" id="PF18075"/>
    </source>
</evidence>
<proteinExistence type="predicted"/>
<evidence type="ECO:0000256" key="1">
    <source>
        <dbReference type="SAM" id="MobiDB-lite"/>
    </source>
</evidence>
<feature type="region of interest" description="Disordered" evidence="1">
    <location>
        <begin position="28"/>
        <end position="73"/>
    </location>
</feature>
<dbReference type="RefSeq" id="WP_142622818.1">
    <property type="nucleotide sequence ID" value="NZ_VIRM01000040.1"/>
</dbReference>
<gene>
    <name evidence="3" type="ORF">FLX08_27385</name>
</gene>
<feature type="compositionally biased region" description="Pro residues" evidence="1">
    <location>
        <begin position="47"/>
        <end position="56"/>
    </location>
</feature>
<comment type="caution">
    <text evidence="3">The sequence shown here is derived from an EMBL/GenBank/DDBJ whole genome shotgun (WGS) entry which is preliminary data.</text>
</comment>
<feature type="compositionally biased region" description="Low complexity" evidence="1">
    <location>
        <begin position="32"/>
        <end position="46"/>
    </location>
</feature>
<name>A0A544YM37_9ACTN</name>
<evidence type="ECO:0000313" key="3">
    <source>
        <dbReference type="EMBL" id="TQS17843.1"/>
    </source>
</evidence>
<organism evidence="3 4">
    <name type="scientific">Microbispora hainanensis</name>
    <dbReference type="NCBI Taxonomy" id="568844"/>
    <lineage>
        <taxon>Bacteria</taxon>
        <taxon>Bacillati</taxon>
        <taxon>Actinomycetota</taxon>
        <taxon>Actinomycetes</taxon>
        <taxon>Streptosporangiales</taxon>
        <taxon>Streptosporangiaceae</taxon>
        <taxon>Microbispora</taxon>
    </lineage>
</organism>
<dbReference type="AlphaFoldDB" id="A0A544YM37"/>
<dbReference type="InterPro" id="IPR040690">
    <property type="entry name" value="FtsX_ECD"/>
</dbReference>